<evidence type="ECO:0000256" key="1">
    <source>
        <dbReference type="ARBA" id="ARBA00005417"/>
    </source>
</evidence>
<dbReference type="PROSITE" id="PS00211">
    <property type="entry name" value="ABC_TRANSPORTER_1"/>
    <property type="match status" value="1"/>
</dbReference>
<dbReference type="InterPro" id="IPR027417">
    <property type="entry name" value="P-loop_NTPase"/>
</dbReference>
<dbReference type="SUPFAM" id="SSF52540">
    <property type="entry name" value="P-loop containing nucleoside triphosphate hydrolases"/>
    <property type="match status" value="1"/>
</dbReference>
<dbReference type="InterPro" id="IPR003439">
    <property type="entry name" value="ABC_transporter-like_ATP-bd"/>
</dbReference>
<keyword evidence="2" id="KW-0813">Transport</keyword>
<dbReference type="GO" id="GO:0016887">
    <property type="term" value="F:ATP hydrolysis activity"/>
    <property type="evidence" value="ECO:0007669"/>
    <property type="project" value="InterPro"/>
</dbReference>
<dbReference type="GO" id="GO:0055085">
    <property type="term" value="P:transmembrane transport"/>
    <property type="evidence" value="ECO:0007669"/>
    <property type="project" value="UniProtKB-ARBA"/>
</dbReference>
<dbReference type="PANTHER" id="PTHR43776">
    <property type="entry name" value="TRANSPORT ATP-BINDING PROTEIN"/>
    <property type="match status" value="1"/>
</dbReference>
<evidence type="ECO:0000256" key="3">
    <source>
        <dbReference type="ARBA" id="ARBA00022741"/>
    </source>
</evidence>
<dbReference type="EMBL" id="CP071696">
    <property type="protein sequence ID" value="QTX04844.1"/>
    <property type="molecule type" value="Genomic_DNA"/>
</dbReference>
<gene>
    <name evidence="6" type="ORF">G127AT_00825</name>
</gene>
<feature type="domain" description="ABC transporter" evidence="5">
    <location>
        <begin position="11"/>
        <end position="267"/>
    </location>
</feature>
<dbReference type="CDD" id="cd03257">
    <property type="entry name" value="ABC_NikE_OppD_transporters"/>
    <property type="match status" value="1"/>
</dbReference>
<accession>A0A975FMX4</accession>
<sequence>MTRAAAHGYPIMLSDLSLEYPPRGASAAAVALRGVSLRVAPGEVLGLLGSAGSGKSTLARVLSGDFLDPDSPSPRPVITGGEAVVEGTSLRRLRRRRLAEYTFSVGYLEQEAASKLPADRTVAEIVAEPILRRDRKFPERQLAGLVATTVDAVSLPLRFLNAYPYELSGGQRQRVALARSIVLGPKLLIADEPMAGIDLTVRDSVATLINDMRKQLTFSGIVICHDLPVLRRIADRIAVLDQGRLVAIGTMDEVLGDPRHPFVAKLAGALDRGHAITDDLERRPAT</sequence>
<dbReference type="InterPro" id="IPR050319">
    <property type="entry name" value="ABC_transp_ATP-bind"/>
</dbReference>
<proteinExistence type="inferred from homology"/>
<evidence type="ECO:0000313" key="7">
    <source>
        <dbReference type="Proteomes" id="UP000671914"/>
    </source>
</evidence>
<reference evidence="6" key="1">
    <citation type="submission" date="2021-03" db="EMBL/GenBank/DDBJ databases">
        <title>Agromyces archimandritus sp. nov., isolated from the cockroach Archimandrita tessellata.</title>
        <authorList>
            <person name="Guzman J."/>
            <person name="Ortuzar M."/>
            <person name="Poehlein A."/>
            <person name="Daniel R."/>
            <person name="Trujillo M."/>
            <person name="Vilcinskas A."/>
        </authorList>
    </citation>
    <scope>NUCLEOTIDE SEQUENCE</scope>
    <source>
        <strain evidence="6">G127AT</strain>
    </source>
</reference>
<evidence type="ECO:0000313" key="6">
    <source>
        <dbReference type="EMBL" id="QTX04844.1"/>
    </source>
</evidence>
<dbReference type="InterPro" id="IPR017871">
    <property type="entry name" value="ABC_transporter-like_CS"/>
</dbReference>
<comment type="similarity">
    <text evidence="1">Belongs to the ABC transporter superfamily.</text>
</comment>
<evidence type="ECO:0000256" key="4">
    <source>
        <dbReference type="ARBA" id="ARBA00022840"/>
    </source>
</evidence>
<organism evidence="6 7">
    <name type="scientific">Agromyces archimandritae</name>
    <dbReference type="NCBI Taxonomy" id="2781962"/>
    <lineage>
        <taxon>Bacteria</taxon>
        <taxon>Bacillati</taxon>
        <taxon>Actinomycetota</taxon>
        <taxon>Actinomycetes</taxon>
        <taxon>Micrococcales</taxon>
        <taxon>Microbacteriaceae</taxon>
        <taxon>Agromyces</taxon>
    </lineage>
</organism>
<evidence type="ECO:0000256" key="2">
    <source>
        <dbReference type="ARBA" id="ARBA00022448"/>
    </source>
</evidence>
<dbReference type="Gene3D" id="3.40.50.300">
    <property type="entry name" value="P-loop containing nucleotide triphosphate hydrolases"/>
    <property type="match status" value="1"/>
</dbReference>
<dbReference type="AlphaFoldDB" id="A0A975FMX4"/>
<dbReference type="SMART" id="SM00382">
    <property type="entry name" value="AAA"/>
    <property type="match status" value="1"/>
</dbReference>
<dbReference type="PANTHER" id="PTHR43776:SF7">
    <property type="entry name" value="D,D-DIPEPTIDE TRANSPORT ATP-BINDING PROTEIN DDPF-RELATED"/>
    <property type="match status" value="1"/>
</dbReference>
<evidence type="ECO:0000259" key="5">
    <source>
        <dbReference type="PROSITE" id="PS50893"/>
    </source>
</evidence>
<dbReference type="RefSeq" id="WP_210898868.1">
    <property type="nucleotide sequence ID" value="NZ_CP071696.1"/>
</dbReference>
<dbReference type="PROSITE" id="PS50893">
    <property type="entry name" value="ABC_TRANSPORTER_2"/>
    <property type="match status" value="1"/>
</dbReference>
<keyword evidence="3" id="KW-0547">Nucleotide-binding</keyword>
<name>A0A975FMX4_9MICO</name>
<dbReference type="Pfam" id="PF00005">
    <property type="entry name" value="ABC_tran"/>
    <property type="match status" value="1"/>
</dbReference>
<protein>
    <submittedName>
        <fullName evidence="6">ABC transporter ATP-binding protein</fullName>
    </submittedName>
</protein>
<dbReference type="InterPro" id="IPR003593">
    <property type="entry name" value="AAA+_ATPase"/>
</dbReference>
<keyword evidence="4 6" id="KW-0067">ATP-binding</keyword>
<dbReference type="KEGG" id="aarc:G127AT_00825"/>
<dbReference type="GO" id="GO:0005524">
    <property type="term" value="F:ATP binding"/>
    <property type="evidence" value="ECO:0007669"/>
    <property type="project" value="UniProtKB-KW"/>
</dbReference>
<dbReference type="Proteomes" id="UP000671914">
    <property type="component" value="Chromosome"/>
</dbReference>
<keyword evidence="7" id="KW-1185">Reference proteome</keyword>